<dbReference type="OrthoDB" id="10253254at2759"/>
<dbReference type="PANTHER" id="PTHR18934:SF85">
    <property type="entry name" value="ATP-DEPENDENT RNA HELICASE DHX8"/>
    <property type="match status" value="1"/>
</dbReference>
<dbReference type="GO" id="GO:0000390">
    <property type="term" value="P:spliceosomal complex disassembly"/>
    <property type="evidence" value="ECO:0007669"/>
    <property type="project" value="TreeGrafter"/>
</dbReference>
<dbReference type="EMBL" id="OB667458">
    <property type="protein sequence ID" value="CAD7233993.1"/>
    <property type="molecule type" value="Genomic_DNA"/>
</dbReference>
<evidence type="ECO:0000256" key="1">
    <source>
        <dbReference type="SAM" id="MobiDB-lite"/>
    </source>
</evidence>
<dbReference type="Gene3D" id="1.20.120.1080">
    <property type="match status" value="2"/>
</dbReference>
<evidence type="ECO:0000313" key="2">
    <source>
        <dbReference type="EMBL" id="CAD7233993.1"/>
    </source>
</evidence>
<dbReference type="SMART" id="SM00847">
    <property type="entry name" value="HA2"/>
    <property type="match status" value="1"/>
</dbReference>
<dbReference type="InterPro" id="IPR011709">
    <property type="entry name" value="DEAD-box_helicase_OB_fold"/>
</dbReference>
<dbReference type="Pfam" id="PF21010">
    <property type="entry name" value="HA2_C"/>
    <property type="match status" value="2"/>
</dbReference>
<feature type="region of interest" description="Disordered" evidence="1">
    <location>
        <begin position="231"/>
        <end position="262"/>
    </location>
</feature>
<dbReference type="InterPro" id="IPR007502">
    <property type="entry name" value="Helicase-assoc_dom"/>
</dbReference>
<organism evidence="2">
    <name type="scientific">Cyprideis torosa</name>
    <dbReference type="NCBI Taxonomy" id="163714"/>
    <lineage>
        <taxon>Eukaryota</taxon>
        <taxon>Metazoa</taxon>
        <taxon>Ecdysozoa</taxon>
        <taxon>Arthropoda</taxon>
        <taxon>Crustacea</taxon>
        <taxon>Oligostraca</taxon>
        <taxon>Ostracoda</taxon>
        <taxon>Podocopa</taxon>
        <taxon>Podocopida</taxon>
        <taxon>Cytherocopina</taxon>
        <taxon>Cytheroidea</taxon>
        <taxon>Cytherideidae</taxon>
        <taxon>Cyprideis</taxon>
    </lineage>
</organism>
<dbReference type="GO" id="GO:0071013">
    <property type="term" value="C:catalytic step 2 spliceosome"/>
    <property type="evidence" value="ECO:0007669"/>
    <property type="project" value="TreeGrafter"/>
</dbReference>
<dbReference type="GO" id="GO:0003724">
    <property type="term" value="F:RNA helicase activity"/>
    <property type="evidence" value="ECO:0007669"/>
    <property type="project" value="TreeGrafter"/>
</dbReference>
<proteinExistence type="predicted"/>
<dbReference type="SUPFAM" id="SSF52540">
    <property type="entry name" value="P-loop containing nucleoside triphosphate hydrolases"/>
    <property type="match status" value="1"/>
</dbReference>
<gene>
    <name evidence="2" type="ORF">CTOB1V02_LOCUS11811</name>
</gene>
<protein>
    <submittedName>
        <fullName evidence="2">Uncharacterized protein</fullName>
    </submittedName>
</protein>
<feature type="compositionally biased region" description="Polar residues" evidence="1">
    <location>
        <begin position="246"/>
        <end position="256"/>
    </location>
</feature>
<dbReference type="AlphaFoldDB" id="A0A7R8WT04"/>
<dbReference type="Pfam" id="PF07717">
    <property type="entry name" value="OB_NTP_bind"/>
    <property type="match status" value="1"/>
</dbReference>
<accession>A0A7R8WT04</accession>
<sequence>MAAVPATFGTMAEFPLEPKLAKVLIMSVDLQCSDELLTIVSMLSVQNVFYRPKDKQTLADQKKANFNQAEGDLQCSDELLTIVSMLSVQNVFYRPKDKQTNRLVFFRLKNASEKHLDGWMSNGRRNVGYRTLVHSQEVYIHPSSALFNRRPEWVVYHELLQTTKNYMRECTAVDPKWLVEFAPILAPIGPHTTHIADGMAADQPPCERFSGVPEALEESLEVPRVVGCRRLDQEQSHGFHRPPTARPTSNQKNPPSKRTETA</sequence>
<reference evidence="2" key="1">
    <citation type="submission" date="2020-11" db="EMBL/GenBank/DDBJ databases">
        <authorList>
            <person name="Tran Van P."/>
        </authorList>
    </citation>
    <scope>NUCLEOTIDE SEQUENCE</scope>
</reference>
<dbReference type="PANTHER" id="PTHR18934">
    <property type="entry name" value="ATP-DEPENDENT RNA HELICASE"/>
    <property type="match status" value="1"/>
</dbReference>
<dbReference type="InterPro" id="IPR027417">
    <property type="entry name" value="P-loop_NTPase"/>
</dbReference>
<dbReference type="GO" id="GO:0003723">
    <property type="term" value="F:RNA binding"/>
    <property type="evidence" value="ECO:0007669"/>
    <property type="project" value="TreeGrafter"/>
</dbReference>
<name>A0A7R8WT04_9CRUS</name>